<keyword evidence="2" id="KW-1185">Reference proteome</keyword>
<comment type="caution">
    <text evidence="1">The sequence shown here is derived from an EMBL/GenBank/DDBJ whole genome shotgun (WGS) entry which is preliminary data.</text>
</comment>
<sequence length="71" mass="8322">MFVEENIHVFPSQEFYEKKMLVLFSESDNTPDLEKQQRIIISSQETTQAMPETNIIISSQDDTLVKKENEE</sequence>
<gene>
    <name evidence="1" type="ORF">LIER_43546</name>
</gene>
<evidence type="ECO:0000313" key="2">
    <source>
        <dbReference type="Proteomes" id="UP001454036"/>
    </source>
</evidence>
<dbReference type="EMBL" id="BAABME010036158">
    <property type="protein sequence ID" value="GAA0160897.1"/>
    <property type="molecule type" value="Genomic_DNA"/>
</dbReference>
<evidence type="ECO:0000313" key="1">
    <source>
        <dbReference type="EMBL" id="GAA0160897.1"/>
    </source>
</evidence>
<protein>
    <submittedName>
        <fullName evidence="1">Uncharacterized protein</fullName>
    </submittedName>
</protein>
<reference evidence="1 2" key="1">
    <citation type="submission" date="2024-01" db="EMBL/GenBank/DDBJ databases">
        <title>The complete chloroplast genome sequence of Lithospermum erythrorhizon: insights into the phylogenetic relationship among Boraginaceae species and the maternal lineages of purple gromwells.</title>
        <authorList>
            <person name="Okada T."/>
            <person name="Watanabe K."/>
        </authorList>
    </citation>
    <scope>NUCLEOTIDE SEQUENCE [LARGE SCALE GENOMIC DNA]</scope>
</reference>
<name>A0AAV3Q9Z7_LITER</name>
<dbReference type="Proteomes" id="UP001454036">
    <property type="component" value="Unassembled WGS sequence"/>
</dbReference>
<dbReference type="AlphaFoldDB" id="A0AAV3Q9Z7"/>
<proteinExistence type="predicted"/>
<accession>A0AAV3Q9Z7</accession>
<organism evidence="1 2">
    <name type="scientific">Lithospermum erythrorhizon</name>
    <name type="common">Purple gromwell</name>
    <name type="synonym">Lithospermum officinale var. erythrorhizon</name>
    <dbReference type="NCBI Taxonomy" id="34254"/>
    <lineage>
        <taxon>Eukaryota</taxon>
        <taxon>Viridiplantae</taxon>
        <taxon>Streptophyta</taxon>
        <taxon>Embryophyta</taxon>
        <taxon>Tracheophyta</taxon>
        <taxon>Spermatophyta</taxon>
        <taxon>Magnoliopsida</taxon>
        <taxon>eudicotyledons</taxon>
        <taxon>Gunneridae</taxon>
        <taxon>Pentapetalae</taxon>
        <taxon>asterids</taxon>
        <taxon>lamiids</taxon>
        <taxon>Boraginales</taxon>
        <taxon>Boraginaceae</taxon>
        <taxon>Boraginoideae</taxon>
        <taxon>Lithospermeae</taxon>
        <taxon>Lithospermum</taxon>
    </lineage>
</organism>